<keyword evidence="3" id="KW-1185">Reference proteome</keyword>
<comment type="caution">
    <text evidence="2">The sequence shown here is derived from an EMBL/GenBank/DDBJ whole genome shotgun (WGS) entry which is preliminary data.</text>
</comment>
<dbReference type="InterPro" id="IPR032675">
    <property type="entry name" value="LRR_dom_sf"/>
</dbReference>
<dbReference type="Proteomes" id="UP000022910">
    <property type="component" value="Unassembled WGS sequence"/>
</dbReference>
<dbReference type="InterPro" id="IPR001810">
    <property type="entry name" value="F-box_dom"/>
</dbReference>
<protein>
    <recommendedName>
        <fullName evidence="1">F-box domain-containing protein</fullName>
    </recommendedName>
</protein>
<proteinExistence type="predicted"/>
<dbReference type="AlphaFoldDB" id="A0A015NAQ6"/>
<dbReference type="Pfam" id="PF12937">
    <property type="entry name" value="F-box-like"/>
    <property type="match status" value="1"/>
</dbReference>
<reference evidence="2 3" key="1">
    <citation type="submission" date="2014-02" db="EMBL/GenBank/DDBJ databases">
        <title>Single nucleus genome sequencing reveals high similarity among nuclei of an endomycorrhizal fungus.</title>
        <authorList>
            <person name="Lin K."/>
            <person name="Geurts R."/>
            <person name="Zhang Z."/>
            <person name="Limpens E."/>
            <person name="Saunders D.G."/>
            <person name="Mu D."/>
            <person name="Pang E."/>
            <person name="Cao H."/>
            <person name="Cha H."/>
            <person name="Lin T."/>
            <person name="Zhou Q."/>
            <person name="Shang Y."/>
            <person name="Li Y."/>
            <person name="Ivanov S."/>
            <person name="Sharma T."/>
            <person name="Velzen R.V."/>
            <person name="Ruijter N.D."/>
            <person name="Aanen D.K."/>
            <person name="Win J."/>
            <person name="Kamoun S."/>
            <person name="Bisseling T."/>
            <person name="Huang S."/>
        </authorList>
    </citation>
    <scope>NUCLEOTIDE SEQUENCE [LARGE SCALE GENOMIC DNA]</scope>
    <source>
        <strain evidence="3">DAOM197198w</strain>
    </source>
</reference>
<evidence type="ECO:0000313" key="2">
    <source>
        <dbReference type="EMBL" id="EXX76293.1"/>
    </source>
</evidence>
<dbReference type="SUPFAM" id="SSF52047">
    <property type="entry name" value="RNI-like"/>
    <property type="match status" value="1"/>
</dbReference>
<gene>
    <name evidence="2" type="ORF">RirG_034330</name>
</gene>
<evidence type="ECO:0000313" key="3">
    <source>
        <dbReference type="Proteomes" id="UP000022910"/>
    </source>
</evidence>
<name>A0A015NAQ6_RHIIW</name>
<feature type="domain" description="F-box" evidence="1">
    <location>
        <begin position="2"/>
        <end position="45"/>
    </location>
</feature>
<dbReference type="HOGENOM" id="CLU_028913_0_1_1"/>
<dbReference type="OrthoDB" id="2305494at2759"/>
<accession>A0A015NAQ6</accession>
<organism evidence="2 3">
    <name type="scientific">Rhizophagus irregularis (strain DAOM 197198w)</name>
    <name type="common">Glomus intraradices</name>
    <dbReference type="NCBI Taxonomy" id="1432141"/>
    <lineage>
        <taxon>Eukaryota</taxon>
        <taxon>Fungi</taxon>
        <taxon>Fungi incertae sedis</taxon>
        <taxon>Mucoromycota</taxon>
        <taxon>Glomeromycotina</taxon>
        <taxon>Glomeromycetes</taxon>
        <taxon>Glomerales</taxon>
        <taxon>Glomeraceae</taxon>
        <taxon>Rhizophagus</taxon>
    </lineage>
</organism>
<dbReference type="EMBL" id="JEMT01012293">
    <property type="protein sequence ID" value="EXX76293.1"/>
    <property type="molecule type" value="Genomic_DNA"/>
</dbReference>
<evidence type="ECO:0000259" key="1">
    <source>
        <dbReference type="Pfam" id="PF12937"/>
    </source>
</evidence>
<sequence>MSKLPVDCLSEIFEYLEEDKFTLYSCLLVDRLWCGISVRILWRKVRNYRTLIACLPKNSKEILYNNGIIVSPPTSKDPLFNYITFIKNISIYKIDNIIIIILKNYKSIYTPQNLNYIKFIVAQEIFKLLMNQITSLKGLYFDSYKNLDISNVTFTSYPGAEICLKHLSKLSCHSGIYSEFFYQLSLMCHNIQTLKIRFEEIISDGLMDLIFVQQNLKYLEIILSYECENLSNIIPSLKNLPNTLIKLDFSGGNHIIPLSFITKFKNLQELILSFDYNYAIEDFTKLQYISFPQLQVLKFDYAYPRYDLLIKFLEVNGKSLKEFYIGNNDNSLNLAIAKFCPNLRNLFTIFRKDELETLKMIFNNCQYLESIEVWCGNDYLEEKKLFDIIVKYSPENFFELKIYYVIFTKSEISKEGLEDFFINWSNRAKPKPLSMIIFFHDSNTYNENMKIIEKYKSLGVIKKFKIIM</sequence>
<dbReference type="Gene3D" id="3.80.10.10">
    <property type="entry name" value="Ribonuclease Inhibitor"/>
    <property type="match status" value="1"/>
</dbReference>